<dbReference type="InterPro" id="IPR043757">
    <property type="entry name" value="DUF5703_N"/>
</dbReference>
<evidence type="ECO:0000256" key="1">
    <source>
        <dbReference type="SAM" id="Coils"/>
    </source>
</evidence>
<reference evidence="3" key="1">
    <citation type="submission" date="2020-09" db="EMBL/GenBank/DDBJ databases">
        <authorList>
            <person name="Kim M.K."/>
        </authorList>
    </citation>
    <scope>NUCLEOTIDE SEQUENCE</scope>
    <source>
        <strain evidence="3">BT704</strain>
    </source>
</reference>
<keyword evidence="4" id="KW-1185">Reference proteome</keyword>
<dbReference type="Proteomes" id="UP000653797">
    <property type="component" value="Unassembled WGS sequence"/>
</dbReference>
<dbReference type="InterPro" id="IPR008928">
    <property type="entry name" value="6-hairpin_glycosidase_sf"/>
</dbReference>
<comment type="caution">
    <text evidence="3">The sequence shown here is derived from an EMBL/GenBank/DDBJ whole genome shotgun (WGS) entry which is preliminary data.</text>
</comment>
<evidence type="ECO:0000313" key="3">
    <source>
        <dbReference type="EMBL" id="MBD2755742.1"/>
    </source>
</evidence>
<proteinExistence type="predicted"/>
<feature type="domain" description="DUF5703" evidence="2">
    <location>
        <begin position="47"/>
        <end position="335"/>
    </location>
</feature>
<dbReference type="RefSeq" id="WP_191041361.1">
    <property type="nucleotide sequence ID" value="NZ_JACXAA010000009.1"/>
</dbReference>
<feature type="coiled-coil region" evidence="1">
    <location>
        <begin position="290"/>
        <end position="321"/>
    </location>
</feature>
<dbReference type="SUPFAM" id="SSF48208">
    <property type="entry name" value="Six-hairpin glycosidases"/>
    <property type="match status" value="1"/>
</dbReference>
<dbReference type="AlphaFoldDB" id="A0A927B5U8"/>
<sequence>MLACPGFTLFSSLKRLFSWILYIIILIFSRIDNGLAQQNTIDQYNVVWNNQSKNSSESMPCGGGDVGLNVWVENGDLLFYVAKSGTFDHNNTVLKLGRVRLKLSPNPFAEGATFQQELVLNKGQVEIKGATSGLSANVTIWVDVFRPVVHVDVSSNKPIRAEAAFESWRYVDHVTKGKENNANSYKFAPQGEVRTLKDSIRFAGDDVIFYHRNGTERSAFDVTVQQQGLDSIKNQLFNPIANRTFGGSLSGRGFKPAGTYRGKYLDTEFQGWKLVSASAFRTHALVLTLHTDQSERIDDWKQELENLRKEAVTQAKTAQMKTQAWWNEFWTKSFIYITSPVSSPEWQVARNYQLFRYMLGCNALGKYPTKFNGGLFTYDPSLTDSTMRFTPDFRNWGGGIHTAQNQRLVYWPMLKSGDWQLMKPQFDFYRNILKNAELRTAFYWKHKGASFTEQIENFGLPNSAEYTWKRPADYDKGMEYNAWLEYEWDTVLEFCLMMLETERYVGQNISEYVPLIESCLTFFDEHYQYLARRRGSKSLDGDKKLILYPGSAAETYKMAYNSSSTVSALRTVLTRLLELPDTYLTAGKREAWKAMLERIPPINYRSFDGHPTIAPAKLWERINNTESPQLYPVFPWGIYGIGKPGLDTAVNTYRYDKDVLRFRSHVGWKQDNIFAARLGLTDEAARLTLLKLGNSPRRFPAFWGPGFDWTPDHNWGGSGMIGIQEMLMQVDGKKIFLFPAWPKTWDVHVKLHAPYNTTVEAVLKNGKLESLNIIPESRRVDVENLLR</sequence>
<evidence type="ECO:0000313" key="4">
    <source>
        <dbReference type="Proteomes" id="UP000653797"/>
    </source>
</evidence>
<dbReference type="Gene3D" id="1.50.10.10">
    <property type="match status" value="1"/>
</dbReference>
<name>A0A927B5U8_9BACT</name>
<keyword evidence="1" id="KW-0175">Coiled coil</keyword>
<dbReference type="EMBL" id="JACXAA010000009">
    <property type="protein sequence ID" value="MBD2755742.1"/>
    <property type="molecule type" value="Genomic_DNA"/>
</dbReference>
<dbReference type="GO" id="GO:0005975">
    <property type="term" value="P:carbohydrate metabolic process"/>
    <property type="evidence" value="ECO:0007669"/>
    <property type="project" value="InterPro"/>
</dbReference>
<accession>A0A927B5U8</accession>
<evidence type="ECO:0000259" key="2">
    <source>
        <dbReference type="Pfam" id="PF18961"/>
    </source>
</evidence>
<protein>
    <recommendedName>
        <fullName evidence="2">DUF5703 domain-containing protein</fullName>
    </recommendedName>
</protein>
<organism evidence="3 4">
    <name type="scientific">Spirosoma validum</name>
    <dbReference type="NCBI Taxonomy" id="2771355"/>
    <lineage>
        <taxon>Bacteria</taxon>
        <taxon>Pseudomonadati</taxon>
        <taxon>Bacteroidota</taxon>
        <taxon>Cytophagia</taxon>
        <taxon>Cytophagales</taxon>
        <taxon>Cytophagaceae</taxon>
        <taxon>Spirosoma</taxon>
    </lineage>
</organism>
<dbReference type="InterPro" id="IPR012341">
    <property type="entry name" value="6hp_glycosidase-like_sf"/>
</dbReference>
<dbReference type="Pfam" id="PF18961">
    <property type="entry name" value="DUF5703_N"/>
    <property type="match status" value="1"/>
</dbReference>
<gene>
    <name evidence="3" type="ORF">IC230_22755</name>
</gene>